<accession>M1AKB7</accession>
<dbReference type="PaxDb" id="4113-PGSC0003DMT400024550"/>
<sequence length="58" mass="6719">MASALRTNIRIRRFRITCQIFKKQIIITQKTKVRLAKNKCKASIFSSSLVCMMQTLLS</sequence>
<organism evidence="1 2">
    <name type="scientific">Solanum tuberosum</name>
    <name type="common">Potato</name>
    <dbReference type="NCBI Taxonomy" id="4113"/>
    <lineage>
        <taxon>Eukaryota</taxon>
        <taxon>Viridiplantae</taxon>
        <taxon>Streptophyta</taxon>
        <taxon>Embryophyta</taxon>
        <taxon>Tracheophyta</taxon>
        <taxon>Spermatophyta</taxon>
        <taxon>Magnoliopsida</taxon>
        <taxon>eudicotyledons</taxon>
        <taxon>Gunneridae</taxon>
        <taxon>Pentapetalae</taxon>
        <taxon>asterids</taxon>
        <taxon>lamiids</taxon>
        <taxon>Solanales</taxon>
        <taxon>Solanaceae</taxon>
        <taxon>Solanoideae</taxon>
        <taxon>Solaneae</taxon>
        <taxon>Solanum</taxon>
    </lineage>
</organism>
<protein>
    <submittedName>
        <fullName evidence="1">Uncharacterized protein</fullName>
    </submittedName>
</protein>
<reference evidence="1" key="2">
    <citation type="submission" date="2015-06" db="UniProtKB">
        <authorList>
            <consortium name="EnsemblPlants"/>
        </authorList>
    </citation>
    <scope>IDENTIFICATION</scope>
    <source>
        <strain evidence="1">DM1-3 516 R44</strain>
    </source>
</reference>
<proteinExistence type="predicted"/>
<dbReference type="Gramene" id="PGSC0003DMT400024550">
    <property type="protein sequence ID" value="PGSC0003DMT400024550"/>
    <property type="gene ID" value="PGSC0003DMG401009490"/>
</dbReference>
<dbReference type="Proteomes" id="UP000011115">
    <property type="component" value="Unassembled WGS sequence"/>
</dbReference>
<dbReference type="HOGENOM" id="CLU_2982872_0_0_1"/>
<evidence type="ECO:0000313" key="2">
    <source>
        <dbReference type="Proteomes" id="UP000011115"/>
    </source>
</evidence>
<dbReference type="AlphaFoldDB" id="M1AKB7"/>
<dbReference type="InParanoid" id="M1AKB7"/>
<evidence type="ECO:0000313" key="1">
    <source>
        <dbReference type="EnsemblPlants" id="PGSC0003DMT400024550"/>
    </source>
</evidence>
<dbReference type="EnsemblPlants" id="PGSC0003DMT400024550">
    <property type="protein sequence ID" value="PGSC0003DMT400024550"/>
    <property type="gene ID" value="PGSC0003DMG401009490"/>
</dbReference>
<keyword evidence="2" id="KW-1185">Reference proteome</keyword>
<name>M1AKB7_SOLTU</name>
<reference evidence="2" key="1">
    <citation type="journal article" date="2011" name="Nature">
        <title>Genome sequence and analysis of the tuber crop potato.</title>
        <authorList>
            <consortium name="The Potato Genome Sequencing Consortium"/>
        </authorList>
    </citation>
    <scope>NUCLEOTIDE SEQUENCE [LARGE SCALE GENOMIC DNA]</scope>
    <source>
        <strain evidence="2">cv. DM1-3 516 R44</strain>
    </source>
</reference>